<proteinExistence type="predicted"/>
<comment type="caution">
    <text evidence="1">The sequence shown here is derived from an EMBL/GenBank/DDBJ whole genome shotgun (WGS) entry which is preliminary data.</text>
</comment>
<dbReference type="RefSeq" id="WP_379040182.1">
    <property type="nucleotide sequence ID" value="NZ_JBHTND010000013.1"/>
</dbReference>
<evidence type="ECO:0000313" key="1">
    <source>
        <dbReference type="EMBL" id="MFD1302093.1"/>
    </source>
</evidence>
<dbReference type="Proteomes" id="UP001597176">
    <property type="component" value="Unassembled WGS sequence"/>
</dbReference>
<accession>A0ABW3WXM2</accession>
<name>A0ABW3WXM2_9HYPH</name>
<reference evidence="2" key="1">
    <citation type="journal article" date="2019" name="Int. J. Syst. Evol. Microbiol.">
        <title>The Global Catalogue of Microorganisms (GCM) 10K type strain sequencing project: providing services to taxonomists for standard genome sequencing and annotation.</title>
        <authorList>
            <consortium name="The Broad Institute Genomics Platform"/>
            <consortium name="The Broad Institute Genome Sequencing Center for Infectious Disease"/>
            <person name="Wu L."/>
            <person name="Ma J."/>
        </authorList>
    </citation>
    <scope>NUCLEOTIDE SEQUENCE [LARGE SCALE GENOMIC DNA]</scope>
    <source>
        <strain evidence="2">CCUG 56108</strain>
    </source>
</reference>
<evidence type="ECO:0000313" key="2">
    <source>
        <dbReference type="Proteomes" id="UP001597176"/>
    </source>
</evidence>
<gene>
    <name evidence="1" type="ORF">ACFQ4G_10915</name>
</gene>
<organism evidence="1 2">
    <name type="scientific">Methylobacterium marchantiae</name>
    <dbReference type="NCBI Taxonomy" id="600331"/>
    <lineage>
        <taxon>Bacteria</taxon>
        <taxon>Pseudomonadati</taxon>
        <taxon>Pseudomonadota</taxon>
        <taxon>Alphaproteobacteria</taxon>
        <taxon>Hyphomicrobiales</taxon>
        <taxon>Methylobacteriaceae</taxon>
        <taxon>Methylobacterium</taxon>
    </lineage>
</organism>
<sequence>MERLTEPFDLAEDDESGYDACEGADLAPWIALVLKLGSVDQETDDEEEPVQ</sequence>
<dbReference type="EMBL" id="JBHTND010000013">
    <property type="protein sequence ID" value="MFD1302093.1"/>
    <property type="molecule type" value="Genomic_DNA"/>
</dbReference>
<protein>
    <submittedName>
        <fullName evidence="1">Uncharacterized protein</fullName>
    </submittedName>
</protein>
<keyword evidence="2" id="KW-1185">Reference proteome</keyword>